<dbReference type="FunFam" id="3.40.640.10:FF:000078">
    <property type="entry name" value="Adenosylmethionine-8-amino-7-oxononanoate aminotransferase"/>
    <property type="match status" value="1"/>
</dbReference>
<feature type="binding site" evidence="11">
    <location>
        <position position="315"/>
    </location>
    <ligand>
        <name>substrate</name>
    </ligand>
</feature>
<comment type="similarity">
    <text evidence="10 11">Belongs to the class-III pyridoxal-phosphate-dependent aminotransferase family. BioA subfamily.</text>
</comment>
<dbReference type="GO" id="GO:0005737">
    <property type="term" value="C:cytoplasm"/>
    <property type="evidence" value="ECO:0007669"/>
    <property type="project" value="UniProtKB-SubCell"/>
</dbReference>
<feature type="site" description="Participates in the substrate recognition with KAPA and in a stacking interaction with the adenine ring of SAM" evidence="11">
    <location>
        <position position="15"/>
    </location>
</feature>
<dbReference type="HAMAP" id="MF_00834">
    <property type="entry name" value="BioA"/>
    <property type="match status" value="1"/>
</dbReference>
<dbReference type="AlphaFoldDB" id="A0A1D3TT89"/>
<evidence type="ECO:0000256" key="11">
    <source>
        <dbReference type="HAMAP-Rule" id="MF_00834"/>
    </source>
</evidence>
<dbReference type="PIRSF" id="PIRSF000521">
    <property type="entry name" value="Transaminase_4ab_Lys_Orn"/>
    <property type="match status" value="1"/>
</dbReference>
<evidence type="ECO:0000313" key="13">
    <source>
        <dbReference type="Proteomes" id="UP000199315"/>
    </source>
</evidence>
<dbReference type="InterPro" id="IPR005815">
    <property type="entry name" value="BioA"/>
</dbReference>
<evidence type="ECO:0000256" key="1">
    <source>
        <dbReference type="ARBA" id="ARBA00001933"/>
    </source>
</evidence>
<feature type="binding site" evidence="11">
    <location>
        <position position="145"/>
    </location>
    <ligand>
        <name>substrate</name>
    </ligand>
</feature>
<dbReference type="Pfam" id="PF00202">
    <property type="entry name" value="Aminotran_3"/>
    <property type="match status" value="1"/>
</dbReference>
<keyword evidence="5 11" id="KW-0032">Aminotransferase</keyword>
<dbReference type="NCBIfam" id="TIGR00508">
    <property type="entry name" value="bioA"/>
    <property type="match status" value="1"/>
</dbReference>
<evidence type="ECO:0000256" key="7">
    <source>
        <dbReference type="ARBA" id="ARBA00022691"/>
    </source>
</evidence>
<dbReference type="STRING" id="1619234.SAMN05421730_100915"/>
<comment type="catalytic activity">
    <reaction evidence="11">
        <text>(8S)-8-amino-7-oxononanoate + S-adenosyl-L-methionine = S-adenosyl-4-methylsulfanyl-2-oxobutanoate + (7R,8S)-7,8-diammoniononanoate</text>
        <dbReference type="Rhea" id="RHEA:16861"/>
        <dbReference type="ChEBI" id="CHEBI:16490"/>
        <dbReference type="ChEBI" id="CHEBI:59789"/>
        <dbReference type="ChEBI" id="CHEBI:149468"/>
        <dbReference type="ChEBI" id="CHEBI:149469"/>
        <dbReference type="EC" id="2.6.1.62"/>
    </reaction>
</comment>
<evidence type="ECO:0000256" key="5">
    <source>
        <dbReference type="ARBA" id="ARBA00022576"/>
    </source>
</evidence>
<feature type="modified residue" description="N6-(pyridoxal phosphate)lysine" evidence="11">
    <location>
        <position position="280"/>
    </location>
</feature>
<dbReference type="GO" id="GO:0004015">
    <property type="term" value="F:adenosylmethionine-8-amino-7-oxononanoate transaminase activity"/>
    <property type="evidence" value="ECO:0007669"/>
    <property type="project" value="UniProtKB-UniRule"/>
</dbReference>
<feature type="binding site" evidence="11">
    <location>
        <position position="280"/>
    </location>
    <ligand>
        <name>substrate</name>
    </ligand>
</feature>
<evidence type="ECO:0000256" key="2">
    <source>
        <dbReference type="ARBA" id="ARBA00004496"/>
    </source>
</evidence>
<evidence type="ECO:0000313" key="12">
    <source>
        <dbReference type="EMBL" id="SCP97185.1"/>
    </source>
</evidence>
<keyword evidence="4 11" id="KW-0963">Cytoplasm</keyword>
<dbReference type="EC" id="2.6.1.62" evidence="11"/>
<evidence type="ECO:0000256" key="10">
    <source>
        <dbReference type="ARBA" id="ARBA00060970"/>
    </source>
</evidence>
<evidence type="ECO:0000256" key="6">
    <source>
        <dbReference type="ARBA" id="ARBA00022679"/>
    </source>
</evidence>
<comment type="subcellular location">
    <subcellularLocation>
        <location evidence="2 11">Cytoplasm</location>
    </subcellularLocation>
</comment>
<dbReference type="EMBL" id="FMKA01000009">
    <property type="protein sequence ID" value="SCP97185.1"/>
    <property type="molecule type" value="Genomic_DNA"/>
</dbReference>
<dbReference type="GO" id="GO:0030170">
    <property type="term" value="F:pyridoxal phosphate binding"/>
    <property type="evidence" value="ECO:0007669"/>
    <property type="project" value="UniProtKB-UniRule"/>
</dbReference>
<keyword evidence="8 11" id="KW-0093">Biotin biosynthesis</keyword>
<dbReference type="PROSITE" id="PS00600">
    <property type="entry name" value="AA_TRANSFER_CLASS_3"/>
    <property type="match status" value="1"/>
</dbReference>
<dbReference type="Gene3D" id="3.90.1150.10">
    <property type="entry name" value="Aspartate Aminotransferase, domain 1"/>
    <property type="match status" value="1"/>
</dbReference>
<dbReference type="InterPro" id="IPR005814">
    <property type="entry name" value="Aminotrans_3"/>
</dbReference>
<comment type="cofactor">
    <cofactor evidence="1 11">
        <name>pyridoxal 5'-phosphate</name>
        <dbReference type="ChEBI" id="CHEBI:597326"/>
    </cofactor>
</comment>
<name>A0A1D3TT89_9FIRM</name>
<gene>
    <name evidence="11" type="primary">bioA</name>
    <name evidence="12" type="ORF">SAMN05421730_100915</name>
</gene>
<comment type="subunit">
    <text evidence="3 11">Homodimer.</text>
</comment>
<dbReference type="RefSeq" id="WP_091233031.1">
    <property type="nucleotide sequence ID" value="NZ_FMKA01000009.1"/>
</dbReference>
<dbReference type="PANTHER" id="PTHR42684:SF17">
    <property type="entry name" value="ADENOSYLMETHIONINE-8-AMINO-7-OXONONANOATE AMINOTRANSFERASE"/>
    <property type="match status" value="1"/>
</dbReference>
<organism evidence="12 13">
    <name type="scientific">Anaerobium acetethylicum</name>
    <dbReference type="NCBI Taxonomy" id="1619234"/>
    <lineage>
        <taxon>Bacteria</taxon>
        <taxon>Bacillati</taxon>
        <taxon>Bacillota</taxon>
        <taxon>Clostridia</taxon>
        <taxon>Lachnospirales</taxon>
        <taxon>Lachnospiraceae</taxon>
        <taxon>Anaerobium</taxon>
    </lineage>
</organism>
<protein>
    <recommendedName>
        <fullName evidence="11">Adenosylmethionine-8-amino-7-oxononanoate aminotransferase</fullName>
        <ecNumber evidence="11">2.6.1.62</ecNumber>
    </recommendedName>
    <alternativeName>
        <fullName evidence="11">7,8-diamino-pelargonic acid aminotransferase</fullName>
        <shortName evidence="11">DAPA AT</shortName>
        <shortName evidence="11">DAPA aminotransferase</shortName>
    </alternativeName>
    <alternativeName>
        <fullName evidence="11">7,8-diaminononanoate synthase</fullName>
        <shortName evidence="11">DANS</shortName>
    </alternativeName>
    <alternativeName>
        <fullName evidence="11">Diaminopelargonic acid synthase</fullName>
    </alternativeName>
</protein>
<dbReference type="GO" id="GO:0009102">
    <property type="term" value="P:biotin biosynthetic process"/>
    <property type="evidence" value="ECO:0007669"/>
    <property type="project" value="UniProtKB-UniRule"/>
</dbReference>
<sequence>MNLIEKDLKYIWHPCSQMKDYEEMKPIIIDRGEGVYLYDRDGKEYLDIISSWWCNLLGHCNPKISAAVKQQLEKVEHVIFANFSHEPAIRLCEQLSEVIPKGLTKFNFSDNGSASVEAALKMSFQYQYQTGHKEKVKFMCLSEGYHGETIGALSVGSMDLYAKIYKPMLMDAIQITAPDCYRCPYEKSRDNCSTECFEHAERAFEEHADETCAIIVEPLLQGSAGMRIYPPAYLKKLRKLCDKYEVILIADEIATGFGRTGKMFAFDHAGASPDIICISKGLTGGYMPMAITITTDKIYDAFYADYSEGKAFMHSHTYSGNPLGCSAALAVLNIFREESVLENASKRAEYLNSRLNEALMGHPNIGEIRHLGLVNAMELVADRNTKRGFDSGLRTGYQIYKKALEKGLILRPLGNVLYFNPPLTIKEEEIEKAVSICAQSIGEVTQRSR</sequence>
<proteinExistence type="inferred from homology"/>
<evidence type="ECO:0000256" key="8">
    <source>
        <dbReference type="ARBA" id="ARBA00022756"/>
    </source>
</evidence>
<dbReference type="OrthoDB" id="9807885at2"/>
<dbReference type="InterPro" id="IPR015422">
    <property type="entry name" value="PyrdxlP-dep_Trfase_small"/>
</dbReference>
<comment type="function">
    <text evidence="11">Catalyzes the transfer of the alpha-amino group from S-adenosyl-L-methionine (SAM) to 7-keto-8-aminopelargonic acid (KAPA) to form 7,8-diaminopelargonic acid (DAPA). It is the only aminotransferase known to utilize SAM as an amino donor.</text>
</comment>
<dbReference type="PANTHER" id="PTHR42684">
    <property type="entry name" value="ADENOSYLMETHIONINE-8-AMINO-7-OXONONANOATE AMINOTRANSFERASE"/>
    <property type="match status" value="1"/>
</dbReference>
<evidence type="ECO:0000256" key="3">
    <source>
        <dbReference type="ARBA" id="ARBA00011738"/>
    </source>
</evidence>
<evidence type="ECO:0000256" key="4">
    <source>
        <dbReference type="ARBA" id="ARBA00022490"/>
    </source>
</evidence>
<dbReference type="Gene3D" id="3.40.640.10">
    <property type="entry name" value="Type I PLP-dependent aspartate aminotransferase-like (Major domain)"/>
    <property type="match status" value="1"/>
</dbReference>
<dbReference type="NCBIfam" id="NF004624">
    <property type="entry name" value="PRK05964.1"/>
    <property type="match status" value="1"/>
</dbReference>
<feature type="binding site" evidence="11">
    <location>
        <begin position="316"/>
        <end position="317"/>
    </location>
    <ligand>
        <name>pyridoxal 5'-phosphate</name>
        <dbReference type="ChEBI" id="CHEBI:597326"/>
    </ligand>
</feature>
<keyword evidence="13" id="KW-1185">Reference proteome</keyword>
<dbReference type="UniPathway" id="UPA00078">
    <property type="reaction ID" value="UER00160"/>
</dbReference>
<comment type="pathway">
    <text evidence="11">Cofactor biosynthesis; biotin biosynthesis; 7,8-diaminononanoate from 8-amino-7-oxononanoate (SAM route): step 1/1.</text>
</comment>
<keyword evidence="6 11" id="KW-0808">Transferase</keyword>
<feature type="binding site" evidence="11">
    <location>
        <position position="411"/>
    </location>
    <ligand>
        <name>substrate</name>
    </ligand>
</feature>
<dbReference type="Proteomes" id="UP000199315">
    <property type="component" value="Unassembled WGS sequence"/>
</dbReference>
<dbReference type="InterPro" id="IPR049704">
    <property type="entry name" value="Aminotrans_3_PPA_site"/>
</dbReference>
<dbReference type="InterPro" id="IPR015424">
    <property type="entry name" value="PyrdxlP-dep_Trfase"/>
</dbReference>
<dbReference type="SUPFAM" id="SSF53383">
    <property type="entry name" value="PLP-dependent transferases"/>
    <property type="match status" value="1"/>
</dbReference>
<accession>A0A1D3TT89</accession>
<evidence type="ECO:0000256" key="9">
    <source>
        <dbReference type="ARBA" id="ARBA00022898"/>
    </source>
</evidence>
<keyword evidence="9 11" id="KW-0663">Pyridoxal phosphate</keyword>
<dbReference type="CDD" id="cd00610">
    <property type="entry name" value="OAT_like"/>
    <property type="match status" value="1"/>
</dbReference>
<reference evidence="12 13" key="1">
    <citation type="submission" date="2016-09" db="EMBL/GenBank/DDBJ databases">
        <authorList>
            <person name="Capua I."/>
            <person name="De Benedictis P."/>
            <person name="Joannis T."/>
            <person name="Lombin L.H."/>
            <person name="Cattoli G."/>
        </authorList>
    </citation>
    <scope>NUCLEOTIDE SEQUENCE [LARGE SCALE GENOMIC DNA]</scope>
    <source>
        <strain evidence="12 13">GluBS11</strain>
    </source>
</reference>
<feature type="binding site" evidence="11">
    <location>
        <position position="251"/>
    </location>
    <ligand>
        <name>pyridoxal 5'-phosphate</name>
        <dbReference type="ChEBI" id="CHEBI:597326"/>
    </ligand>
</feature>
<dbReference type="InterPro" id="IPR015421">
    <property type="entry name" value="PyrdxlP-dep_Trfase_major"/>
</dbReference>
<feature type="binding site" evidence="11">
    <location>
        <position position="52"/>
    </location>
    <ligand>
        <name>substrate</name>
    </ligand>
</feature>
<keyword evidence="7 11" id="KW-0949">S-adenosyl-L-methionine</keyword>
<feature type="binding site" evidence="11">
    <location>
        <begin position="112"/>
        <end position="113"/>
    </location>
    <ligand>
        <name>pyridoxal 5'-phosphate</name>
        <dbReference type="ChEBI" id="CHEBI:597326"/>
    </ligand>
</feature>